<proteinExistence type="predicted"/>
<dbReference type="Proteomes" id="UP000507470">
    <property type="component" value="Unassembled WGS sequence"/>
</dbReference>
<gene>
    <name evidence="3" type="ORF">MCOR_46987</name>
</gene>
<dbReference type="SUPFAM" id="SSF52777">
    <property type="entry name" value="CoA-dependent acyltransferases"/>
    <property type="match status" value="2"/>
</dbReference>
<keyword evidence="4" id="KW-1185">Reference proteome</keyword>
<dbReference type="InterPro" id="IPR052058">
    <property type="entry name" value="Alcohol_O-acetyltransferase"/>
</dbReference>
<dbReference type="Gene3D" id="3.30.559.10">
    <property type="entry name" value="Chloramphenicol acetyltransferase-like domain"/>
    <property type="match status" value="1"/>
</dbReference>
<evidence type="ECO:0000259" key="2">
    <source>
        <dbReference type="Pfam" id="PF00668"/>
    </source>
</evidence>
<dbReference type="PANTHER" id="PTHR28037:SF1">
    <property type="entry name" value="ALCOHOL O-ACETYLTRANSFERASE 1-RELATED"/>
    <property type="match status" value="1"/>
</dbReference>
<organism evidence="3 4">
    <name type="scientific">Mytilus coruscus</name>
    <name type="common">Sea mussel</name>
    <dbReference type="NCBI Taxonomy" id="42192"/>
    <lineage>
        <taxon>Eukaryota</taxon>
        <taxon>Metazoa</taxon>
        <taxon>Spiralia</taxon>
        <taxon>Lophotrochozoa</taxon>
        <taxon>Mollusca</taxon>
        <taxon>Bivalvia</taxon>
        <taxon>Autobranchia</taxon>
        <taxon>Pteriomorphia</taxon>
        <taxon>Mytilida</taxon>
        <taxon>Mytiloidea</taxon>
        <taxon>Mytilidae</taxon>
        <taxon>Mytilinae</taxon>
        <taxon>Mytilus</taxon>
    </lineage>
</organism>
<dbReference type="AlphaFoldDB" id="A0A6J8E1X6"/>
<evidence type="ECO:0000313" key="3">
    <source>
        <dbReference type="EMBL" id="CAC5414146.1"/>
    </source>
</evidence>
<dbReference type="EMBL" id="CACVKT020008333">
    <property type="protein sequence ID" value="CAC5414146.1"/>
    <property type="molecule type" value="Genomic_DNA"/>
</dbReference>
<feature type="transmembrane region" description="Helical" evidence="1">
    <location>
        <begin position="12"/>
        <end position="35"/>
    </location>
</feature>
<evidence type="ECO:0000256" key="1">
    <source>
        <dbReference type="SAM" id="Phobius"/>
    </source>
</evidence>
<sequence>MSGGKEFQSRIVCVYMSLIFVTCLTSKMFAVRSVLPKFLSRCVNSASSNVGTLDSHLKFSSSAIKMFRYSELSSSAVETNSLSKFQLSGVNQPNTRTKEWRQLGNLETLFYKDLKIIQVMFMLSCKNTVDVNQIRSAFEILISRHPLMRMSVQERDNILYFVEVENVSTEIRIENNNDYEAIMRDEYTNMQLASFGRLWRFTWLKPLKNTEDNIFRFIFSINHCIADFQYYYLILVDFLDIMKDLQNGSTDVQQRSKFTYHPPIEQILTYPEDRRIIGNNSTRNYDNITSLQAYENYFKQEIVHLAKAKRIFAAGCRRKFDLETSQRFISKCKTESVSVTSAMLAASVISFCKLLRKKGCRDTVTVQLVFAADLRKYINSSVEFYAGMAVVLCPVVVDIDVTLVESVRDGFWEFSRYVKGQVSDAIKNRKPLDILYGDIESHVKNGRKRGKSDCVITLSNIENVGLALEKNDNFQLLDFQMISDIRIDYCPIFMMLTHVLNGILHLSIAYESSYTSSETVERFADEIQKVLLKSIH</sequence>
<accession>A0A6J8E1X6</accession>
<dbReference type="PANTHER" id="PTHR28037">
    <property type="entry name" value="ALCOHOL O-ACETYLTRANSFERASE 1-RELATED"/>
    <property type="match status" value="1"/>
</dbReference>
<keyword evidence="1" id="KW-0812">Transmembrane</keyword>
<feature type="domain" description="Condensation" evidence="2">
    <location>
        <begin position="119"/>
        <end position="533"/>
    </location>
</feature>
<dbReference type="Gene3D" id="3.30.559.30">
    <property type="entry name" value="Nonribosomal peptide synthetase, condensation domain"/>
    <property type="match status" value="1"/>
</dbReference>
<dbReference type="OrthoDB" id="5956096at2759"/>
<dbReference type="InterPro" id="IPR023213">
    <property type="entry name" value="CAT-like_dom_sf"/>
</dbReference>
<dbReference type="Pfam" id="PF00668">
    <property type="entry name" value="Condensation"/>
    <property type="match status" value="1"/>
</dbReference>
<protein>
    <recommendedName>
        <fullName evidence="2">Condensation domain-containing protein</fullName>
    </recommendedName>
</protein>
<evidence type="ECO:0000313" key="4">
    <source>
        <dbReference type="Proteomes" id="UP000507470"/>
    </source>
</evidence>
<reference evidence="3 4" key="1">
    <citation type="submission" date="2020-06" db="EMBL/GenBank/DDBJ databases">
        <authorList>
            <person name="Li R."/>
            <person name="Bekaert M."/>
        </authorList>
    </citation>
    <scope>NUCLEOTIDE SEQUENCE [LARGE SCALE GENOMIC DNA]</scope>
    <source>
        <strain evidence="4">wild</strain>
    </source>
</reference>
<dbReference type="GO" id="GO:0003824">
    <property type="term" value="F:catalytic activity"/>
    <property type="evidence" value="ECO:0007669"/>
    <property type="project" value="InterPro"/>
</dbReference>
<dbReference type="InterPro" id="IPR001242">
    <property type="entry name" value="Condensation_dom"/>
</dbReference>
<name>A0A6J8E1X6_MYTCO</name>
<keyword evidence="1" id="KW-1133">Transmembrane helix</keyword>
<keyword evidence="1" id="KW-0472">Membrane</keyword>